<dbReference type="PROSITE" id="PS50824">
    <property type="entry name" value="DAPIN"/>
    <property type="match status" value="1"/>
</dbReference>
<dbReference type="SMART" id="SM01289">
    <property type="entry name" value="PYRIN"/>
    <property type="match status" value="1"/>
</dbReference>
<dbReference type="InParanoid" id="A0A4W6BZ98"/>
<name>A0A4W6BZ98_LATCA</name>
<dbReference type="Gene3D" id="1.10.533.10">
    <property type="entry name" value="Death Domain, Fas"/>
    <property type="match status" value="2"/>
</dbReference>
<proteinExistence type="predicted"/>
<organism evidence="10 11">
    <name type="scientific">Lates calcarifer</name>
    <name type="common">Barramundi</name>
    <name type="synonym">Holocentrus calcarifer</name>
    <dbReference type="NCBI Taxonomy" id="8187"/>
    <lineage>
        <taxon>Eukaryota</taxon>
        <taxon>Metazoa</taxon>
        <taxon>Chordata</taxon>
        <taxon>Craniata</taxon>
        <taxon>Vertebrata</taxon>
        <taxon>Euteleostomi</taxon>
        <taxon>Actinopterygii</taxon>
        <taxon>Neopterygii</taxon>
        <taxon>Teleostei</taxon>
        <taxon>Neoteleostei</taxon>
        <taxon>Acanthomorphata</taxon>
        <taxon>Carangaria</taxon>
        <taxon>Carangaria incertae sedis</taxon>
        <taxon>Centropomidae</taxon>
        <taxon>Lates</taxon>
    </lineage>
</organism>
<dbReference type="GeneID" id="108899584"/>
<reference evidence="10" key="3">
    <citation type="submission" date="2025-05" db="UniProtKB">
        <authorList>
            <consortium name="Ensembl"/>
        </authorList>
    </citation>
    <scope>IDENTIFICATION</scope>
</reference>
<evidence type="ECO:0000259" key="9">
    <source>
        <dbReference type="PROSITE" id="PS50824"/>
    </source>
</evidence>
<dbReference type="PROSITE" id="PS50209">
    <property type="entry name" value="CARD"/>
    <property type="match status" value="1"/>
</dbReference>
<accession>A0A4W6BZ98</accession>
<dbReference type="SUPFAM" id="SSF47986">
    <property type="entry name" value="DEATH domain"/>
    <property type="match status" value="2"/>
</dbReference>
<evidence type="ECO:0000256" key="6">
    <source>
        <dbReference type="ARBA" id="ARBA00023233"/>
    </source>
</evidence>
<evidence type="ECO:0000256" key="3">
    <source>
        <dbReference type="ARBA" id="ARBA00022588"/>
    </source>
</evidence>
<dbReference type="InterPro" id="IPR011029">
    <property type="entry name" value="DEATH-like_dom_sf"/>
</dbReference>
<dbReference type="InterPro" id="IPR033516">
    <property type="entry name" value="CARD8/ASC/NALP1_CARD"/>
</dbReference>
<dbReference type="InterPro" id="IPR001315">
    <property type="entry name" value="CARD"/>
</dbReference>
<dbReference type="FunFam" id="1.10.533.10:FF:000013">
    <property type="entry name" value="Apoptosis-associated speck-like protein containing a CARD"/>
    <property type="match status" value="1"/>
</dbReference>
<feature type="compositionally biased region" description="Polar residues" evidence="7">
    <location>
        <begin position="89"/>
        <end position="102"/>
    </location>
</feature>
<dbReference type="RefSeq" id="XP_018555603.1">
    <property type="nucleotide sequence ID" value="XM_018700087.2"/>
</dbReference>
<reference evidence="11" key="1">
    <citation type="submission" date="2015-09" db="EMBL/GenBank/DDBJ databases">
        <authorList>
            <person name="Sai Rama Sridatta P."/>
        </authorList>
    </citation>
    <scope>NUCLEOTIDE SEQUENCE [LARGE SCALE GENOMIC DNA]</scope>
</reference>
<dbReference type="GO" id="GO:0045087">
    <property type="term" value="P:innate immune response"/>
    <property type="evidence" value="ECO:0007669"/>
    <property type="project" value="UniProtKB-KW"/>
</dbReference>
<evidence type="ECO:0000313" key="11">
    <source>
        <dbReference type="Proteomes" id="UP000314980"/>
    </source>
</evidence>
<dbReference type="InterPro" id="IPR051249">
    <property type="entry name" value="NLRP_Inflammasome"/>
</dbReference>
<evidence type="ECO:0000259" key="8">
    <source>
        <dbReference type="PROSITE" id="PS50209"/>
    </source>
</evidence>
<dbReference type="CDD" id="cd08330">
    <property type="entry name" value="CARD_ASC_NALP1"/>
    <property type="match status" value="1"/>
</dbReference>
<feature type="compositionally biased region" description="Low complexity" evidence="7">
    <location>
        <begin position="103"/>
        <end position="116"/>
    </location>
</feature>
<evidence type="ECO:0000313" key="10">
    <source>
        <dbReference type="Ensembl" id="ENSLCAP00010003821.1"/>
    </source>
</evidence>
<keyword evidence="5" id="KW-0395">Inflammatory response</keyword>
<dbReference type="OrthoDB" id="8888059at2759"/>
<dbReference type="KEGG" id="lcf:108899584"/>
<dbReference type="Pfam" id="PF02758">
    <property type="entry name" value="PYRIN"/>
    <property type="match status" value="1"/>
</dbReference>
<comment type="subcellular location">
    <subcellularLocation>
        <location evidence="1">Inflammasome</location>
    </subcellularLocation>
</comment>
<keyword evidence="6" id="KW-1271">Inflammasome</keyword>
<keyword evidence="11" id="KW-1185">Reference proteome</keyword>
<reference evidence="12" key="2">
    <citation type="submission" date="2025-04" db="UniProtKB">
        <authorList>
            <consortium name="RefSeq"/>
        </authorList>
    </citation>
    <scope>IDENTIFICATION</scope>
    <source>
        <tissue evidence="12">Brain</tissue>
    </source>
</reference>
<feature type="region of interest" description="Disordered" evidence="7">
    <location>
        <begin position="83"/>
        <end position="116"/>
    </location>
</feature>
<dbReference type="PANTHER" id="PTHR46985:SF2">
    <property type="entry name" value="APOPTOSIS-ASSOCIATED SPECK-LIKE PROTEIN CONTAINING A CARD"/>
    <property type="match status" value="1"/>
</dbReference>
<evidence type="ECO:0000256" key="7">
    <source>
        <dbReference type="SAM" id="MobiDB-lite"/>
    </source>
</evidence>
<dbReference type="PANTHER" id="PTHR46985">
    <property type="entry name" value="NACHT, LRR AND PYD DOMAINS-CONTAINING PROTEIN 1"/>
    <property type="match status" value="1"/>
</dbReference>
<dbReference type="STRING" id="8187.ENSLCAP00010003821"/>
<evidence type="ECO:0000256" key="5">
    <source>
        <dbReference type="ARBA" id="ARBA00023198"/>
    </source>
</evidence>
<feature type="domain" description="CARD" evidence="8">
    <location>
        <begin position="115"/>
        <end position="205"/>
    </location>
</feature>
<dbReference type="InterPro" id="IPR004020">
    <property type="entry name" value="DAPIN"/>
</dbReference>
<dbReference type="AlphaFoldDB" id="A0A4W6BZ98"/>
<feature type="domain" description="Pyrin" evidence="9">
    <location>
        <begin position="1"/>
        <end position="90"/>
    </location>
</feature>
<evidence type="ECO:0000313" key="12">
    <source>
        <dbReference type="RefSeq" id="XP_018555603.1"/>
    </source>
</evidence>
<protein>
    <submittedName>
        <fullName evidence="12">Apoptosis-associated speck-like protein containing a CARD</fullName>
    </submittedName>
    <submittedName>
        <fullName evidence="10">PYD and CARD domain containing</fullName>
    </submittedName>
</protein>
<keyword evidence="2" id="KW-0963">Cytoplasm</keyword>
<dbReference type="GeneTree" id="ENSGT00940000164898"/>
<dbReference type="GO" id="GO:0042981">
    <property type="term" value="P:regulation of apoptotic process"/>
    <property type="evidence" value="ECO:0007669"/>
    <property type="project" value="InterPro"/>
</dbReference>
<keyword evidence="3" id="KW-0399">Innate immunity</keyword>
<dbReference type="CTD" id="29108"/>
<gene>
    <name evidence="10 12" type="primary">pycard</name>
</gene>
<dbReference type="Pfam" id="PF00619">
    <property type="entry name" value="CARD"/>
    <property type="match status" value="1"/>
</dbReference>
<evidence type="ECO:0000256" key="2">
    <source>
        <dbReference type="ARBA" id="ARBA00022490"/>
    </source>
</evidence>
<dbReference type="Proteomes" id="UP000694890">
    <property type="component" value="Linkage group LG15"/>
</dbReference>
<dbReference type="GO" id="GO:0061702">
    <property type="term" value="C:canonical inflammasome complex"/>
    <property type="evidence" value="ECO:0007669"/>
    <property type="project" value="UniProtKB-SubCell"/>
</dbReference>
<evidence type="ECO:0000256" key="4">
    <source>
        <dbReference type="ARBA" id="ARBA00022859"/>
    </source>
</evidence>
<dbReference type="Ensembl" id="ENSLCAT00010003923.1">
    <property type="protein sequence ID" value="ENSLCAP00010003821.1"/>
    <property type="gene ID" value="ENSLCAG00010001963.1"/>
</dbReference>
<evidence type="ECO:0000256" key="1">
    <source>
        <dbReference type="ARBA" id="ARBA00004110"/>
    </source>
</evidence>
<dbReference type="Proteomes" id="UP000314980">
    <property type="component" value="Unassembled WGS sequence"/>
</dbReference>
<sequence length="205" mass="22952">MAPKTIKHALKDTLEDLSQQNFRKFCSHLLDRREEPRVKLNRVEGKDFLDVTDVLVSTFTETRALLVAVELLKQIGCTEEATRLVKETGQPSKPDSSDTAKPSSGAAGGSTMAGAGSTEKHFVDKHKLELIQRVGNIAPILDELLDDEVIQQELYDKISVIPITQDKMRALYSTCLKASNKCKDIFYASLQKNERYLIEDLQGKE</sequence>
<keyword evidence="4" id="KW-0391">Immunity</keyword>
<dbReference type="GO" id="GO:0006954">
    <property type="term" value="P:inflammatory response"/>
    <property type="evidence" value="ECO:0007669"/>
    <property type="project" value="UniProtKB-KW"/>
</dbReference>